<dbReference type="EMBL" id="LT907978">
    <property type="protein sequence ID" value="SOB71363.1"/>
    <property type="molecule type" value="Genomic_DNA"/>
</dbReference>
<organism evidence="6 7">
    <name type="scientific">Anaerobutyricum hallii</name>
    <dbReference type="NCBI Taxonomy" id="39488"/>
    <lineage>
        <taxon>Bacteria</taxon>
        <taxon>Bacillati</taxon>
        <taxon>Bacillota</taxon>
        <taxon>Clostridia</taxon>
        <taxon>Lachnospirales</taxon>
        <taxon>Lachnospiraceae</taxon>
        <taxon>Anaerobutyricum</taxon>
    </lineage>
</organism>
<feature type="domain" description="Ketoreductase" evidence="5">
    <location>
        <begin position="2"/>
        <end position="181"/>
    </location>
</feature>
<dbReference type="PRINTS" id="PR00081">
    <property type="entry name" value="GDHRDH"/>
</dbReference>
<proteinExistence type="inferred from homology"/>
<dbReference type="PROSITE" id="PS00061">
    <property type="entry name" value="ADH_SHORT"/>
    <property type="match status" value="1"/>
</dbReference>
<dbReference type="PANTHER" id="PTHR42879:SF2">
    <property type="entry name" value="3-OXOACYL-[ACYL-CARRIER-PROTEIN] REDUCTASE FABG"/>
    <property type="match status" value="1"/>
</dbReference>
<dbReference type="GO" id="GO:0008202">
    <property type="term" value="P:steroid metabolic process"/>
    <property type="evidence" value="ECO:0007669"/>
    <property type="project" value="UniProtKB-KW"/>
</dbReference>
<evidence type="ECO:0000256" key="1">
    <source>
        <dbReference type="ARBA" id="ARBA00006484"/>
    </source>
</evidence>
<dbReference type="GO" id="GO:0032787">
    <property type="term" value="P:monocarboxylic acid metabolic process"/>
    <property type="evidence" value="ECO:0007669"/>
    <property type="project" value="UniProtKB-ARBA"/>
</dbReference>
<sequence>MKSILITGATRGIGLALARFYADKGYCLTLNGGHDKDALAAVEKELSKKTRVISCFGSVAEEKTAITMTQKAMDTFGQIDLLINNAGISHIGLLSDMTSEEWHTLMGTNLDSVFYMSKAVIPHMLHRHSGKILNISSVWGEVGASCEAAYSASKGAINALTKALAKELAPSHISVNGISFGVIDTDMNRCFDEEERAALSEEIPYGRFASPEEAAAFCYQITESPEYLTGQIIRFDGGWI</sequence>
<dbReference type="PRINTS" id="PR00080">
    <property type="entry name" value="SDRFAMILY"/>
</dbReference>
<dbReference type="SMART" id="SM00822">
    <property type="entry name" value="PKS_KR"/>
    <property type="match status" value="1"/>
</dbReference>
<keyword evidence="7" id="KW-1185">Reference proteome</keyword>
<evidence type="ECO:0000313" key="7">
    <source>
        <dbReference type="Proteomes" id="UP000217549"/>
    </source>
</evidence>
<dbReference type="CDD" id="cd05233">
    <property type="entry name" value="SDR_c"/>
    <property type="match status" value="1"/>
</dbReference>
<comment type="similarity">
    <text evidence="1 4">Belongs to the short-chain dehydrogenases/reductases (SDR) family.</text>
</comment>
<reference evidence="7" key="1">
    <citation type="submission" date="2017-09" db="EMBL/GenBank/DDBJ databases">
        <authorList>
            <person name="Shetty A S."/>
        </authorList>
    </citation>
    <scope>NUCLEOTIDE SEQUENCE [LARGE SCALE GENOMIC DNA]</scope>
</reference>
<dbReference type="KEGG" id="ehl:EHLA_0600"/>
<dbReference type="AlphaFoldDB" id="A0A285PP11"/>
<name>A0A285PP11_9FIRM</name>
<dbReference type="InterPro" id="IPR002347">
    <property type="entry name" value="SDR_fam"/>
</dbReference>
<keyword evidence="3" id="KW-0753">Steroid metabolism</keyword>
<evidence type="ECO:0000256" key="2">
    <source>
        <dbReference type="ARBA" id="ARBA00023002"/>
    </source>
</evidence>
<evidence type="ECO:0000256" key="4">
    <source>
        <dbReference type="RuleBase" id="RU000363"/>
    </source>
</evidence>
<dbReference type="InterPro" id="IPR050259">
    <property type="entry name" value="SDR"/>
</dbReference>
<dbReference type="EC" id="1.-.-.-" evidence="6"/>
<dbReference type="InterPro" id="IPR057326">
    <property type="entry name" value="KR_dom"/>
</dbReference>
<accession>A0A285PP11</accession>
<dbReference type="Pfam" id="PF00106">
    <property type="entry name" value="adh_short"/>
    <property type="match status" value="1"/>
</dbReference>
<dbReference type="RefSeq" id="WP_096239267.1">
    <property type="nucleotide sequence ID" value="NZ_LT907978.1"/>
</dbReference>
<dbReference type="GO" id="GO:0016491">
    <property type="term" value="F:oxidoreductase activity"/>
    <property type="evidence" value="ECO:0007669"/>
    <property type="project" value="UniProtKB-KW"/>
</dbReference>
<protein>
    <submittedName>
        <fullName evidence="6">Short-chain dehydrogenase/reductase SDR</fullName>
        <ecNumber evidence="6">1.-.-.-</ecNumber>
    </submittedName>
</protein>
<keyword evidence="2 6" id="KW-0560">Oxidoreductase</keyword>
<dbReference type="InterPro" id="IPR020904">
    <property type="entry name" value="Sc_DH/Rdtase_CS"/>
</dbReference>
<dbReference type="Gene3D" id="3.40.50.720">
    <property type="entry name" value="NAD(P)-binding Rossmann-like Domain"/>
    <property type="match status" value="1"/>
</dbReference>
<evidence type="ECO:0000256" key="3">
    <source>
        <dbReference type="ARBA" id="ARBA00023221"/>
    </source>
</evidence>
<dbReference type="Proteomes" id="UP000217549">
    <property type="component" value="Chromosome I"/>
</dbReference>
<dbReference type="InterPro" id="IPR036291">
    <property type="entry name" value="NAD(P)-bd_dom_sf"/>
</dbReference>
<evidence type="ECO:0000313" key="6">
    <source>
        <dbReference type="EMBL" id="SOB71363.1"/>
    </source>
</evidence>
<evidence type="ECO:0000259" key="5">
    <source>
        <dbReference type="SMART" id="SM00822"/>
    </source>
</evidence>
<dbReference type="FunFam" id="3.40.50.720:FF:000173">
    <property type="entry name" value="3-oxoacyl-[acyl-carrier protein] reductase"/>
    <property type="match status" value="1"/>
</dbReference>
<dbReference type="STRING" id="39488.ERS852450_03262"/>
<dbReference type="SUPFAM" id="SSF51735">
    <property type="entry name" value="NAD(P)-binding Rossmann-fold domains"/>
    <property type="match status" value="1"/>
</dbReference>
<keyword evidence="3" id="KW-0443">Lipid metabolism</keyword>
<gene>
    <name evidence="6" type="ORF">EHLA_0600</name>
</gene>
<dbReference type="PANTHER" id="PTHR42879">
    <property type="entry name" value="3-OXOACYL-(ACYL-CARRIER-PROTEIN) REDUCTASE"/>
    <property type="match status" value="1"/>
</dbReference>